<evidence type="ECO:0000313" key="10">
    <source>
        <dbReference type="EMBL" id="VBB34777.1"/>
    </source>
</evidence>
<dbReference type="EC" id="2.7.7.49" evidence="1"/>
<dbReference type="Proteomes" id="UP000276991">
    <property type="component" value="Unassembled WGS sequence"/>
</dbReference>
<sequence>MKAKIEAELNRLLKNGILEPVDPTITPIRWSTPTVNVPKTDGSLRICADFRVTINKALLDESHLIPTFNELITKIGGGETFSILDLKDAYLQIPINKESQDALTIVTHMGYFKYARLPFGLTNAPLIFQRIIDKLLRGCPQTAAYLDDIIITGSDIEEHKKNLRKVLTILDEAGLKVKANKVQLFKNEITYLGYVITKNGIKPSPKKVEAIKAFPTPKDRTALKSFLGILNFNEKFIPHLHPLVSHLHQLTGTKAPWVWGATEDDIFNKAKMLLSAETSLAPYDLTTPLILDTDASAKGFGAVLIHKFSDGERPITYASRTLNKAETNYSTIDKEARAILFGIEKFHSYLYGRKFILRTDHRPLIHLFNSERDLTKVHNTRLLRWAYKLNSYNFDIEYKPGKNNNVADALSRGPIIKDTELGDDDRACFRIRNIRLQKLNLSRDTIRTETRKDNVLKTLISAMDNNDWERPEIKSYLPIKNELENNFGILYFNNRLILPSSLQAAALTFLHRGHTSIVGMKCLARHLVYWKSIDQDIEQIANTCRVCQFNKPRLPDNPTYHWNQLNNPWERIHIDYAEEEAVWIKNPIAKGWKEGKIKTRNGLYSYSVESEGKTWRKHADQLRSAGERAMPTVDNDELVTETVEATVNSQRELQRSDRNRRAPKRLIEEM</sequence>
<feature type="domain" description="Reverse transcriptase" evidence="9">
    <location>
        <begin position="1"/>
        <end position="196"/>
    </location>
</feature>
<evidence type="ECO:0000256" key="5">
    <source>
        <dbReference type="ARBA" id="ARBA00022759"/>
    </source>
</evidence>
<keyword evidence="2" id="KW-0808">Transferase</keyword>
<evidence type="ECO:0000313" key="11">
    <source>
        <dbReference type="Proteomes" id="UP000276991"/>
    </source>
</evidence>
<reference evidence="10 11" key="1">
    <citation type="submission" date="2018-08" db="EMBL/GenBank/DDBJ databases">
        <authorList>
            <person name="Laetsch R D."/>
            <person name="Stevens L."/>
            <person name="Kumar S."/>
            <person name="Blaxter L. M."/>
        </authorList>
    </citation>
    <scope>NUCLEOTIDE SEQUENCE [LARGE SCALE GENOMIC DNA]</scope>
</reference>
<feature type="compositionally biased region" description="Basic and acidic residues" evidence="8">
    <location>
        <begin position="652"/>
        <end position="670"/>
    </location>
</feature>
<feature type="region of interest" description="Disordered" evidence="8">
    <location>
        <begin position="648"/>
        <end position="670"/>
    </location>
</feature>
<protein>
    <recommendedName>
        <fullName evidence="1">RNA-directed DNA polymerase</fullName>
        <ecNumber evidence="1">2.7.7.49</ecNumber>
    </recommendedName>
</protein>
<dbReference type="InterPro" id="IPR041588">
    <property type="entry name" value="Integrase_H2C2"/>
</dbReference>
<keyword evidence="4" id="KW-0540">Nuclease</keyword>
<name>A0A498SUT0_ACAVI</name>
<dbReference type="InterPro" id="IPR050951">
    <property type="entry name" value="Retrovirus_Pol_polyprotein"/>
</dbReference>
<gene>
    <name evidence="10" type="ORF">NAV_LOCUS9568</name>
</gene>
<dbReference type="SUPFAM" id="SSF56672">
    <property type="entry name" value="DNA/RNA polymerases"/>
    <property type="match status" value="1"/>
</dbReference>
<evidence type="ECO:0000256" key="3">
    <source>
        <dbReference type="ARBA" id="ARBA00022695"/>
    </source>
</evidence>
<keyword evidence="3" id="KW-0548">Nucleotidyltransferase</keyword>
<dbReference type="InterPro" id="IPR000477">
    <property type="entry name" value="RT_dom"/>
</dbReference>
<dbReference type="CDD" id="cd01647">
    <property type="entry name" value="RT_LTR"/>
    <property type="match status" value="1"/>
</dbReference>
<dbReference type="Gene3D" id="3.10.20.370">
    <property type="match status" value="1"/>
</dbReference>
<dbReference type="PANTHER" id="PTHR37984:SF5">
    <property type="entry name" value="PROTEIN NYNRIN-LIKE"/>
    <property type="match status" value="1"/>
</dbReference>
<dbReference type="OrthoDB" id="5850908at2759"/>
<evidence type="ECO:0000256" key="6">
    <source>
        <dbReference type="ARBA" id="ARBA00022801"/>
    </source>
</evidence>
<dbReference type="Pfam" id="PF00078">
    <property type="entry name" value="RVT_1"/>
    <property type="match status" value="1"/>
</dbReference>
<dbReference type="PANTHER" id="PTHR37984">
    <property type="entry name" value="PROTEIN CBG26694"/>
    <property type="match status" value="1"/>
</dbReference>
<keyword evidence="11" id="KW-1185">Reference proteome</keyword>
<keyword evidence="5" id="KW-0255">Endonuclease</keyword>
<evidence type="ECO:0000256" key="8">
    <source>
        <dbReference type="SAM" id="MobiDB-lite"/>
    </source>
</evidence>
<dbReference type="GO" id="GO:0016787">
    <property type="term" value="F:hydrolase activity"/>
    <property type="evidence" value="ECO:0007669"/>
    <property type="project" value="UniProtKB-KW"/>
</dbReference>
<dbReference type="EMBL" id="UPTC01004076">
    <property type="protein sequence ID" value="VBB34777.1"/>
    <property type="molecule type" value="Genomic_DNA"/>
</dbReference>
<dbReference type="GO" id="GO:0004519">
    <property type="term" value="F:endonuclease activity"/>
    <property type="evidence" value="ECO:0007669"/>
    <property type="project" value="UniProtKB-KW"/>
</dbReference>
<keyword evidence="6" id="KW-0378">Hydrolase</keyword>
<evidence type="ECO:0000256" key="2">
    <source>
        <dbReference type="ARBA" id="ARBA00022679"/>
    </source>
</evidence>
<dbReference type="CDD" id="cd09274">
    <property type="entry name" value="RNase_HI_RT_Ty3"/>
    <property type="match status" value="1"/>
</dbReference>
<accession>A0A498SUT0</accession>
<dbReference type="PROSITE" id="PS50878">
    <property type="entry name" value="RT_POL"/>
    <property type="match status" value="1"/>
</dbReference>
<dbReference type="InterPro" id="IPR041373">
    <property type="entry name" value="RT_RNaseH"/>
</dbReference>
<dbReference type="FunFam" id="3.10.20.370:FF:000001">
    <property type="entry name" value="Retrovirus-related Pol polyprotein from transposon 17.6-like protein"/>
    <property type="match status" value="1"/>
</dbReference>
<dbReference type="Gene3D" id="3.30.70.270">
    <property type="match status" value="2"/>
</dbReference>
<organism evidence="10 11">
    <name type="scientific">Acanthocheilonema viteae</name>
    <name type="common">Filarial nematode worm</name>
    <name type="synonym">Dipetalonema viteae</name>
    <dbReference type="NCBI Taxonomy" id="6277"/>
    <lineage>
        <taxon>Eukaryota</taxon>
        <taxon>Metazoa</taxon>
        <taxon>Ecdysozoa</taxon>
        <taxon>Nematoda</taxon>
        <taxon>Chromadorea</taxon>
        <taxon>Rhabditida</taxon>
        <taxon>Spirurina</taxon>
        <taxon>Spiruromorpha</taxon>
        <taxon>Filarioidea</taxon>
        <taxon>Onchocercidae</taxon>
        <taxon>Acanthocheilonema</taxon>
    </lineage>
</organism>
<keyword evidence="7" id="KW-0695">RNA-directed DNA polymerase</keyword>
<dbReference type="Gene3D" id="3.10.10.10">
    <property type="entry name" value="HIV Type 1 Reverse Transcriptase, subunit A, domain 1"/>
    <property type="match status" value="1"/>
</dbReference>
<evidence type="ECO:0000259" key="9">
    <source>
        <dbReference type="PROSITE" id="PS50878"/>
    </source>
</evidence>
<evidence type="ECO:0000256" key="1">
    <source>
        <dbReference type="ARBA" id="ARBA00012493"/>
    </source>
</evidence>
<dbReference type="InterPro" id="IPR043502">
    <property type="entry name" value="DNA/RNA_pol_sf"/>
</dbReference>
<dbReference type="FunFam" id="3.30.70.270:FF:000020">
    <property type="entry name" value="Transposon Tf2-6 polyprotein-like Protein"/>
    <property type="match status" value="1"/>
</dbReference>
<dbReference type="GO" id="GO:0003964">
    <property type="term" value="F:RNA-directed DNA polymerase activity"/>
    <property type="evidence" value="ECO:0007669"/>
    <property type="project" value="UniProtKB-KW"/>
</dbReference>
<dbReference type="AlphaFoldDB" id="A0A498SUT0"/>
<dbReference type="InterPro" id="IPR043128">
    <property type="entry name" value="Rev_trsase/Diguanyl_cyclase"/>
</dbReference>
<evidence type="ECO:0000256" key="4">
    <source>
        <dbReference type="ARBA" id="ARBA00022722"/>
    </source>
</evidence>
<proteinExistence type="predicted"/>
<dbReference type="Pfam" id="PF17917">
    <property type="entry name" value="RT_RNaseH"/>
    <property type="match status" value="1"/>
</dbReference>
<dbReference type="STRING" id="6277.A0A498SUT0"/>
<dbReference type="Pfam" id="PF17921">
    <property type="entry name" value="Integrase_H2C2"/>
    <property type="match status" value="1"/>
</dbReference>
<dbReference type="Gene3D" id="1.10.340.70">
    <property type="match status" value="1"/>
</dbReference>
<evidence type="ECO:0000256" key="7">
    <source>
        <dbReference type="ARBA" id="ARBA00022918"/>
    </source>
</evidence>